<sequence>MKAEISVLVVLRCFLNDVYEPEMDRNMMWFMFVRCDGFLQVLSILFYCVHGYRRGFWDRSLLFG</sequence>
<keyword evidence="1" id="KW-1133">Transmembrane helix</keyword>
<name>A0A5N6Y8B2_9EURO</name>
<dbReference type="AlphaFoldDB" id="A0A5N6Y8B2"/>
<dbReference type="EMBL" id="ML737139">
    <property type="protein sequence ID" value="KAE8341702.1"/>
    <property type="molecule type" value="Genomic_DNA"/>
</dbReference>
<feature type="transmembrane region" description="Helical" evidence="1">
    <location>
        <begin position="27"/>
        <end position="49"/>
    </location>
</feature>
<gene>
    <name evidence="2" type="ORF">BDV24DRAFT_131890</name>
</gene>
<evidence type="ECO:0000313" key="2">
    <source>
        <dbReference type="EMBL" id="KAE8341702.1"/>
    </source>
</evidence>
<dbReference type="Proteomes" id="UP000325558">
    <property type="component" value="Unassembled WGS sequence"/>
</dbReference>
<keyword evidence="1" id="KW-0472">Membrane</keyword>
<organism evidence="2">
    <name type="scientific">Aspergillus arachidicola</name>
    <dbReference type="NCBI Taxonomy" id="656916"/>
    <lineage>
        <taxon>Eukaryota</taxon>
        <taxon>Fungi</taxon>
        <taxon>Dikarya</taxon>
        <taxon>Ascomycota</taxon>
        <taxon>Pezizomycotina</taxon>
        <taxon>Eurotiomycetes</taxon>
        <taxon>Eurotiomycetidae</taxon>
        <taxon>Eurotiales</taxon>
        <taxon>Aspergillaceae</taxon>
        <taxon>Aspergillus</taxon>
        <taxon>Aspergillus subgen. Circumdati</taxon>
    </lineage>
</organism>
<reference evidence="2" key="1">
    <citation type="submission" date="2019-04" db="EMBL/GenBank/DDBJ databases">
        <title>Friends and foes A comparative genomics study of 23 Aspergillus species from section Flavi.</title>
        <authorList>
            <consortium name="DOE Joint Genome Institute"/>
            <person name="Kjaerbolling I."/>
            <person name="Vesth T."/>
            <person name="Frisvad J.C."/>
            <person name="Nybo J.L."/>
            <person name="Theobald S."/>
            <person name="Kildgaard S."/>
            <person name="Isbrandt T."/>
            <person name="Kuo A."/>
            <person name="Sato A."/>
            <person name="Lyhne E.K."/>
            <person name="Kogle M.E."/>
            <person name="Wiebenga A."/>
            <person name="Kun R.S."/>
            <person name="Lubbers R.J."/>
            <person name="Makela M.R."/>
            <person name="Barry K."/>
            <person name="Chovatia M."/>
            <person name="Clum A."/>
            <person name="Daum C."/>
            <person name="Haridas S."/>
            <person name="He G."/>
            <person name="LaButti K."/>
            <person name="Lipzen A."/>
            <person name="Mondo S."/>
            <person name="Riley R."/>
            <person name="Salamov A."/>
            <person name="Simmons B.A."/>
            <person name="Magnuson J.K."/>
            <person name="Henrissat B."/>
            <person name="Mortensen U.H."/>
            <person name="Larsen T.O."/>
            <person name="Devries R.P."/>
            <person name="Grigoriev I.V."/>
            <person name="Machida M."/>
            <person name="Baker S.E."/>
            <person name="Andersen M.R."/>
        </authorList>
    </citation>
    <scope>NUCLEOTIDE SEQUENCE</scope>
    <source>
        <strain evidence="2">CBS 117612</strain>
    </source>
</reference>
<proteinExistence type="predicted"/>
<protein>
    <recommendedName>
        <fullName evidence="3">Transmembrane protein</fullName>
    </recommendedName>
</protein>
<keyword evidence="1" id="KW-0812">Transmembrane</keyword>
<evidence type="ECO:0008006" key="3">
    <source>
        <dbReference type="Google" id="ProtNLM"/>
    </source>
</evidence>
<accession>A0A5N6Y8B2</accession>
<evidence type="ECO:0000256" key="1">
    <source>
        <dbReference type="SAM" id="Phobius"/>
    </source>
</evidence>